<dbReference type="Proteomes" id="UP000617355">
    <property type="component" value="Unassembled WGS sequence"/>
</dbReference>
<protein>
    <submittedName>
        <fullName evidence="2">Alpha-amlyase</fullName>
    </submittedName>
</protein>
<reference evidence="3" key="1">
    <citation type="journal article" date="2019" name="Int. J. Syst. Evol. Microbiol.">
        <title>The Global Catalogue of Microorganisms (GCM) 10K type strain sequencing project: providing services to taxonomists for standard genome sequencing and annotation.</title>
        <authorList>
            <consortium name="The Broad Institute Genomics Platform"/>
            <consortium name="The Broad Institute Genome Sequencing Center for Infectious Disease"/>
            <person name="Wu L."/>
            <person name="Ma J."/>
        </authorList>
    </citation>
    <scope>NUCLEOTIDE SEQUENCE [LARGE SCALE GENOMIC DNA]</scope>
    <source>
        <strain evidence="3">CGMCC 1.12922</strain>
    </source>
</reference>
<dbReference type="SMART" id="SM00642">
    <property type="entry name" value="Aamy"/>
    <property type="match status" value="1"/>
</dbReference>
<dbReference type="PANTHER" id="PTHR10357:SF213">
    <property type="entry name" value="ALPHA AMYLASE CATALYTIC REGION"/>
    <property type="match status" value="1"/>
</dbReference>
<dbReference type="InterPro" id="IPR017853">
    <property type="entry name" value="GH"/>
</dbReference>
<dbReference type="EMBL" id="BMGI01000001">
    <property type="protein sequence ID" value="GGD20877.1"/>
    <property type="molecule type" value="Genomic_DNA"/>
</dbReference>
<dbReference type="PANTHER" id="PTHR10357">
    <property type="entry name" value="ALPHA-AMYLASE FAMILY MEMBER"/>
    <property type="match status" value="1"/>
</dbReference>
<keyword evidence="3" id="KW-1185">Reference proteome</keyword>
<dbReference type="Gene3D" id="3.20.20.80">
    <property type="entry name" value="Glycosidases"/>
    <property type="match status" value="1"/>
</dbReference>
<dbReference type="InterPro" id="IPR055218">
    <property type="entry name" value="Amylosucrase_C"/>
</dbReference>
<dbReference type="Pfam" id="PF00128">
    <property type="entry name" value="Alpha-amylase"/>
    <property type="match status" value="1"/>
</dbReference>
<dbReference type="CDD" id="cd11324">
    <property type="entry name" value="AmyAc_Amylosucrase"/>
    <property type="match status" value="1"/>
</dbReference>
<dbReference type="InterPro" id="IPR013780">
    <property type="entry name" value="Glyco_hydro_b"/>
</dbReference>
<dbReference type="SUPFAM" id="SSF51445">
    <property type="entry name" value="(Trans)glycosidases"/>
    <property type="match status" value="1"/>
</dbReference>
<dbReference type="Gene3D" id="1.10.1740.10">
    <property type="match status" value="1"/>
</dbReference>
<organism evidence="2 3">
    <name type="scientific">Sinisalibacter lacisalsi</name>
    <dbReference type="NCBI Taxonomy" id="1526570"/>
    <lineage>
        <taxon>Bacteria</taxon>
        <taxon>Pseudomonadati</taxon>
        <taxon>Pseudomonadota</taxon>
        <taxon>Alphaproteobacteria</taxon>
        <taxon>Rhodobacterales</taxon>
        <taxon>Roseobacteraceae</taxon>
        <taxon>Sinisalibacter</taxon>
    </lineage>
</organism>
<dbReference type="Gene3D" id="2.60.40.1180">
    <property type="entry name" value="Golgi alpha-mannosidase II"/>
    <property type="match status" value="1"/>
</dbReference>
<name>A0ABQ1QBW0_9RHOB</name>
<evidence type="ECO:0000313" key="3">
    <source>
        <dbReference type="Proteomes" id="UP000617355"/>
    </source>
</evidence>
<feature type="domain" description="Glycosyl hydrolase family 13 catalytic" evidence="1">
    <location>
        <begin position="87"/>
        <end position="518"/>
    </location>
</feature>
<gene>
    <name evidence="2" type="ORF">GCM10011358_01810</name>
</gene>
<dbReference type="RefSeq" id="WP_188525731.1">
    <property type="nucleotide sequence ID" value="NZ_BMGI01000001.1"/>
</dbReference>
<evidence type="ECO:0000313" key="2">
    <source>
        <dbReference type="EMBL" id="GGD20877.1"/>
    </source>
</evidence>
<dbReference type="InterPro" id="IPR006047">
    <property type="entry name" value="GH13_cat_dom"/>
</dbReference>
<accession>A0ABQ1QBW0</accession>
<comment type="caution">
    <text evidence="2">The sequence shown here is derived from an EMBL/GenBank/DDBJ whole genome shotgun (WGS) entry which is preliminary data.</text>
</comment>
<proteinExistence type="predicted"/>
<dbReference type="Pfam" id="PF22582">
    <property type="entry name" value="Amylosucrase_C-like"/>
    <property type="match status" value="1"/>
</dbReference>
<dbReference type="InterPro" id="IPR045857">
    <property type="entry name" value="O16G_dom_2"/>
</dbReference>
<dbReference type="Gene3D" id="3.90.400.10">
    <property type="entry name" value="Oligo-1,6-glucosidase, Domain 2"/>
    <property type="match status" value="1"/>
</dbReference>
<evidence type="ECO:0000259" key="1">
    <source>
        <dbReference type="SMART" id="SM00642"/>
    </source>
</evidence>
<sequence length="631" mass="71173">MARASKPRSFNDRLFAMRLERSRDDLFGMLERLFGHRPDYPDFAEELTETLKSAWDARPEDLKWRDMSRDLEPDWFQRPEMNGYVFYIDRFAGNLLGVAEKLDYLQDLGITYIHFMPCLKPRPGDSDGGYSVMDYTEINPALGTMDDFEAVTRACHERGISVCIDLVLNHTAKEHEWARKAWEGDETYRDYYFMFVDDTLPKAYESTLIEIFPANAPGNFTHYEEIDRWVWTTFNEHQWDLNWSNPRVFLDMVKVMLFLANKGVDVLRFDAPAFLWKRMGTRCQSEPEVHVLLHALRAASRIAAPGVIHLEEAIVSPAEMLPYLGRGEHDGKEGNLAYHNSLMVQFWSALAARDTRLMTHVMQTHFPASVTNATYATYIRCHDDIGWAVTDEDAAAVGVSGFGHRAFLSDFYEGGFPGSFSRGALFQVNEETGDKRISGATASLAGLETALEAGDGEGIDRAIDRILMGHALIASHGGIPLVYMGDELALLNDYSYLQVPEHAHDSRWIHRPRMDWARAARLPDGGATPEGRVFDGIRHILARRAAVAGFHGAVPTEIVETAQEGLYAFVRRAPTGPIVCVFNFTEHWSGLPASWFKRQGATLMHDFLSDARVLGPDGGVPLPPYARVWVG</sequence>
<dbReference type="InterPro" id="IPR044077">
    <property type="entry name" value="Amylosucrase"/>
</dbReference>